<accession>A0ACC3T4J8</accession>
<organism evidence="1 2">
    <name type="scientific">Lipomyces kononenkoae</name>
    <name type="common">Yeast</name>
    <dbReference type="NCBI Taxonomy" id="34357"/>
    <lineage>
        <taxon>Eukaryota</taxon>
        <taxon>Fungi</taxon>
        <taxon>Dikarya</taxon>
        <taxon>Ascomycota</taxon>
        <taxon>Saccharomycotina</taxon>
        <taxon>Lipomycetes</taxon>
        <taxon>Lipomycetales</taxon>
        <taxon>Lipomycetaceae</taxon>
        <taxon>Lipomyces</taxon>
    </lineage>
</organism>
<dbReference type="EMBL" id="MU971351">
    <property type="protein sequence ID" value="KAK9238848.1"/>
    <property type="molecule type" value="Genomic_DNA"/>
</dbReference>
<reference evidence="2" key="1">
    <citation type="journal article" date="2024" name="Front. Bioeng. Biotechnol.">
        <title>Genome-scale model development and genomic sequencing of the oleaginous clade Lipomyces.</title>
        <authorList>
            <person name="Czajka J.J."/>
            <person name="Han Y."/>
            <person name="Kim J."/>
            <person name="Mondo S.J."/>
            <person name="Hofstad B.A."/>
            <person name="Robles A."/>
            <person name="Haridas S."/>
            <person name="Riley R."/>
            <person name="LaButti K."/>
            <person name="Pangilinan J."/>
            <person name="Andreopoulos W."/>
            <person name="Lipzen A."/>
            <person name="Yan J."/>
            <person name="Wang M."/>
            <person name="Ng V."/>
            <person name="Grigoriev I.V."/>
            <person name="Spatafora J.W."/>
            <person name="Magnuson J.K."/>
            <person name="Baker S.E."/>
            <person name="Pomraning K.R."/>
        </authorList>
    </citation>
    <scope>NUCLEOTIDE SEQUENCE [LARGE SCALE GENOMIC DNA]</scope>
    <source>
        <strain evidence="2">CBS 7786</strain>
    </source>
</reference>
<comment type="caution">
    <text evidence="1">The sequence shown here is derived from an EMBL/GenBank/DDBJ whole genome shotgun (WGS) entry which is preliminary data.</text>
</comment>
<gene>
    <name evidence="1" type="ORF">V1525DRAFT_399679</name>
</gene>
<name>A0ACC3T4J8_LIPKO</name>
<dbReference type="Proteomes" id="UP001433508">
    <property type="component" value="Unassembled WGS sequence"/>
</dbReference>
<keyword evidence="2" id="KW-1185">Reference proteome</keyword>
<proteinExistence type="predicted"/>
<sequence length="346" mass="38661">MGWLDSLLSATNGSGVNTASGFLGFGGKKKPETASVVDSSDSSSVDTSGLSVAPSTSETSVTIDSSSRLVQPALFFKYGHPGPHTDVEFRQEYVMAYDRRMRNPAYVVEHITPQSISRTEGVDRKKSTFTENESIPMKFRARLADYFRSGYDRGHMAPAANARFSQSAMDETFYLTNMAPQVGEGFNRDYWAHFEDFCRRLTQKYNSVRIVTGPLYLPKKYPDGKFRVTYEVIGNPPNIAVPTHFYKLIVAESPISNPQTKDTAIGAFLIPNEPIPNTADLKGFYVPIDAIERASGLEFLSDLPEKQRKDLCREVECKIIVREFTKALPGPRDPLPYLLLDSEPRK</sequence>
<evidence type="ECO:0000313" key="1">
    <source>
        <dbReference type="EMBL" id="KAK9238848.1"/>
    </source>
</evidence>
<evidence type="ECO:0000313" key="2">
    <source>
        <dbReference type="Proteomes" id="UP001433508"/>
    </source>
</evidence>
<protein>
    <submittedName>
        <fullName evidence="1">Uncharacterized protein</fullName>
    </submittedName>
</protein>